<evidence type="ECO:0000313" key="4">
    <source>
        <dbReference type="Proteomes" id="UP000199611"/>
    </source>
</evidence>
<dbReference type="EC" id="3.2.2.26" evidence="1"/>
<dbReference type="InterPro" id="IPR035994">
    <property type="entry name" value="Nucleoside_phosphorylase_sf"/>
</dbReference>
<organism evidence="3 4">
    <name type="scientific">Thermodesulforhabdus norvegica</name>
    <dbReference type="NCBI Taxonomy" id="39841"/>
    <lineage>
        <taxon>Bacteria</taxon>
        <taxon>Pseudomonadati</taxon>
        <taxon>Thermodesulfobacteriota</taxon>
        <taxon>Syntrophobacteria</taxon>
        <taxon>Syntrophobacterales</taxon>
        <taxon>Thermodesulforhabdaceae</taxon>
        <taxon>Thermodesulforhabdus</taxon>
    </lineage>
</organism>
<evidence type="ECO:0000256" key="1">
    <source>
        <dbReference type="NCBIfam" id="TIGR03664"/>
    </source>
</evidence>
<reference evidence="3 4" key="1">
    <citation type="submission" date="2016-10" db="EMBL/GenBank/DDBJ databases">
        <authorList>
            <person name="de Groot N.N."/>
        </authorList>
    </citation>
    <scope>NUCLEOTIDE SEQUENCE [LARGE SCALE GENOMIC DNA]</scope>
    <source>
        <strain evidence="3 4">DSM 9990</strain>
    </source>
</reference>
<dbReference type="GO" id="GO:0009116">
    <property type="term" value="P:nucleoside metabolic process"/>
    <property type="evidence" value="ECO:0007669"/>
    <property type="project" value="InterPro"/>
</dbReference>
<dbReference type="EMBL" id="FOUU01000002">
    <property type="protein sequence ID" value="SFM66979.1"/>
    <property type="molecule type" value="Genomic_DNA"/>
</dbReference>
<dbReference type="STRING" id="39841.SAMN05660836_01120"/>
<sequence length="269" mass="29475">MSGFRLGVVIPTELEMRPLLGTEFCEVFDFYGQMLCGVNWDDDLSVICVTTGIGKSNAAFTVAALFYEHKPHFLIHAGCAGTYLKDKVKVGDVVFVTEALFGDDGIMQDRGVIQSYEIMGIPAHRIGERSLFDRVSISEKLLSLFIEALPEGTYPGRYPSEGEGGFSVGGFRLHYGSALSVCSVSGSEDIAKKRYGAYGAVIEDLETASVMLACVRLGLPVIALRGVSNVAGIRDKKRWRVEEAMYNTGTIVRKSVPIIKKWLIKQELS</sequence>
<dbReference type="SUPFAM" id="SSF53167">
    <property type="entry name" value="Purine and uridine phosphorylases"/>
    <property type="match status" value="1"/>
</dbReference>
<dbReference type="Pfam" id="PF01048">
    <property type="entry name" value="PNP_UDP_1"/>
    <property type="match status" value="1"/>
</dbReference>
<dbReference type="NCBIfam" id="TIGR03664">
    <property type="entry name" value="fut_nucase"/>
    <property type="match status" value="1"/>
</dbReference>
<gene>
    <name evidence="3" type="ORF">SAMN05660836_01120</name>
</gene>
<accession>A0A1I4SRG5</accession>
<dbReference type="Gene3D" id="3.40.50.1580">
    <property type="entry name" value="Nucleoside phosphorylase domain"/>
    <property type="match status" value="1"/>
</dbReference>
<protein>
    <recommendedName>
        <fullName evidence="1">Futalosine hydrolase</fullName>
        <ecNumber evidence="1">3.2.2.26</ecNumber>
    </recommendedName>
</protein>
<dbReference type="InterPro" id="IPR000845">
    <property type="entry name" value="Nucleoside_phosphorylase_d"/>
</dbReference>
<dbReference type="GO" id="GO:0008930">
    <property type="term" value="F:methylthioadenosine nucleosidase activity"/>
    <property type="evidence" value="ECO:0007669"/>
    <property type="project" value="TreeGrafter"/>
</dbReference>
<dbReference type="PANTHER" id="PTHR46832:SF2">
    <property type="entry name" value="FUTALOSINE HYDROLASE"/>
    <property type="match status" value="1"/>
</dbReference>
<dbReference type="AlphaFoldDB" id="A0A1I4SRG5"/>
<feature type="domain" description="Nucleoside phosphorylase" evidence="2">
    <location>
        <begin position="43"/>
        <end position="253"/>
    </location>
</feature>
<dbReference type="RefSeq" id="WP_093394104.1">
    <property type="nucleotide sequence ID" value="NZ_FOUU01000002.1"/>
</dbReference>
<name>A0A1I4SRG5_9BACT</name>
<dbReference type="GO" id="GO:0008782">
    <property type="term" value="F:adenosylhomocysteine nucleosidase activity"/>
    <property type="evidence" value="ECO:0007669"/>
    <property type="project" value="TreeGrafter"/>
</dbReference>
<dbReference type="InterPro" id="IPR019963">
    <property type="entry name" value="FL_hydrolase_MqnB"/>
</dbReference>
<dbReference type="PANTHER" id="PTHR46832">
    <property type="entry name" value="5'-METHYLTHIOADENOSINE/S-ADENOSYLHOMOCYSTEINE NUCLEOSIDASE"/>
    <property type="match status" value="1"/>
</dbReference>
<keyword evidence="4" id="KW-1185">Reference proteome</keyword>
<proteinExistence type="predicted"/>
<dbReference type="Proteomes" id="UP000199611">
    <property type="component" value="Unassembled WGS sequence"/>
</dbReference>
<evidence type="ECO:0000313" key="3">
    <source>
        <dbReference type="EMBL" id="SFM66979.1"/>
    </source>
</evidence>
<dbReference type="OrthoDB" id="9788270at2"/>
<dbReference type="GO" id="GO:0019284">
    <property type="term" value="P:L-methionine salvage from S-adenosylmethionine"/>
    <property type="evidence" value="ECO:0007669"/>
    <property type="project" value="TreeGrafter"/>
</dbReference>
<evidence type="ECO:0000259" key="2">
    <source>
        <dbReference type="Pfam" id="PF01048"/>
    </source>
</evidence>
<dbReference type="GO" id="GO:0005829">
    <property type="term" value="C:cytosol"/>
    <property type="evidence" value="ECO:0007669"/>
    <property type="project" value="TreeGrafter"/>
</dbReference>
<dbReference type="GO" id="GO:0009234">
    <property type="term" value="P:menaquinone biosynthetic process"/>
    <property type="evidence" value="ECO:0007669"/>
    <property type="project" value="UniProtKB-UniRule"/>
</dbReference>